<proteinExistence type="predicted"/>
<protein>
    <recommendedName>
        <fullName evidence="4">Transposase</fullName>
    </recommendedName>
</protein>
<dbReference type="RefSeq" id="WP_353896830.1">
    <property type="nucleotide sequence ID" value="NZ_JBEVCJ010000019.1"/>
</dbReference>
<keyword evidence="3" id="KW-1185">Reference proteome</keyword>
<accession>A0ABV2BWB8</accession>
<evidence type="ECO:0000256" key="1">
    <source>
        <dbReference type="SAM" id="Coils"/>
    </source>
</evidence>
<feature type="coiled-coil region" evidence="1">
    <location>
        <begin position="77"/>
        <end position="104"/>
    </location>
</feature>
<evidence type="ECO:0008006" key="4">
    <source>
        <dbReference type="Google" id="ProtNLM"/>
    </source>
</evidence>
<gene>
    <name evidence="2" type="ORF">ABVT43_13975</name>
</gene>
<dbReference type="Proteomes" id="UP001548189">
    <property type="component" value="Unassembled WGS sequence"/>
</dbReference>
<comment type="caution">
    <text evidence="2">The sequence shown here is derived from an EMBL/GenBank/DDBJ whole genome shotgun (WGS) entry which is preliminary data.</text>
</comment>
<evidence type="ECO:0000313" key="3">
    <source>
        <dbReference type="Proteomes" id="UP001548189"/>
    </source>
</evidence>
<keyword evidence="1" id="KW-0175">Coiled coil</keyword>
<dbReference type="EMBL" id="JBEVCJ010000019">
    <property type="protein sequence ID" value="MET1256244.1"/>
    <property type="molecule type" value="Genomic_DNA"/>
</dbReference>
<organism evidence="2 3">
    <name type="scientific">Aliikangiella maris</name>
    <dbReference type="NCBI Taxonomy" id="3162458"/>
    <lineage>
        <taxon>Bacteria</taxon>
        <taxon>Pseudomonadati</taxon>
        <taxon>Pseudomonadota</taxon>
        <taxon>Gammaproteobacteria</taxon>
        <taxon>Oceanospirillales</taxon>
        <taxon>Pleioneaceae</taxon>
        <taxon>Aliikangiella</taxon>
    </lineage>
</organism>
<reference evidence="2 3" key="1">
    <citation type="submission" date="2024-06" db="EMBL/GenBank/DDBJ databases">
        <authorList>
            <person name="Li F."/>
        </authorList>
    </citation>
    <scope>NUCLEOTIDE SEQUENCE [LARGE SCALE GENOMIC DNA]</scope>
    <source>
        <strain evidence="2 3">GXAS 311</strain>
    </source>
</reference>
<sequence>MAKHLTTRDVEAILNIIYAHDDKKLTWEAICEESEAVVGKKPTRQSLYSNEMIREAYKTKKASLRQRELSKPKPSSLYAAAERISKLQSEVEMLKRKNDALLEKFVVWQYNAYKHGLTEQQMNEPLPKIDREIT</sequence>
<evidence type="ECO:0000313" key="2">
    <source>
        <dbReference type="EMBL" id="MET1256244.1"/>
    </source>
</evidence>
<name>A0ABV2BWB8_9GAMM</name>